<dbReference type="InterPro" id="IPR029063">
    <property type="entry name" value="SAM-dependent_MTases_sf"/>
</dbReference>
<keyword evidence="2" id="KW-1185">Reference proteome</keyword>
<accession>A0A2T0Q773</accession>
<dbReference type="Pfam" id="PF04672">
    <property type="entry name" value="Methyltransf_19"/>
    <property type="match status" value="1"/>
</dbReference>
<proteinExistence type="predicted"/>
<dbReference type="SUPFAM" id="SSF53335">
    <property type="entry name" value="S-adenosyl-L-methionine-dependent methyltransferases"/>
    <property type="match status" value="1"/>
</dbReference>
<dbReference type="GO" id="GO:0032259">
    <property type="term" value="P:methylation"/>
    <property type="evidence" value="ECO:0007669"/>
    <property type="project" value="UniProtKB-KW"/>
</dbReference>
<evidence type="ECO:0000313" key="1">
    <source>
        <dbReference type="EMBL" id="PRX99679.1"/>
    </source>
</evidence>
<name>A0A2T0Q773_9ACTN</name>
<dbReference type="RefSeq" id="WP_106244460.1">
    <property type="nucleotide sequence ID" value="NZ_PVZC01000003.1"/>
</dbReference>
<comment type="caution">
    <text evidence="1">The sequence shown here is derived from an EMBL/GenBank/DDBJ whole genome shotgun (WGS) entry which is preliminary data.</text>
</comment>
<dbReference type="InterPro" id="IPR006764">
    <property type="entry name" value="SAM_dep_MeTrfase_SAV2177_type"/>
</dbReference>
<dbReference type="Proteomes" id="UP000237846">
    <property type="component" value="Unassembled WGS sequence"/>
</dbReference>
<reference evidence="1 2" key="1">
    <citation type="submission" date="2018-03" db="EMBL/GenBank/DDBJ databases">
        <title>Genomic Encyclopedia of Archaeal and Bacterial Type Strains, Phase II (KMG-II): from individual species to whole genera.</title>
        <authorList>
            <person name="Goeker M."/>
        </authorList>
    </citation>
    <scope>NUCLEOTIDE SEQUENCE [LARGE SCALE GENOMIC DNA]</scope>
    <source>
        <strain evidence="1 2">DSM 45601</strain>
    </source>
</reference>
<organism evidence="1 2">
    <name type="scientific">Allonocardiopsis opalescens</name>
    <dbReference type="NCBI Taxonomy" id="1144618"/>
    <lineage>
        <taxon>Bacteria</taxon>
        <taxon>Bacillati</taxon>
        <taxon>Actinomycetota</taxon>
        <taxon>Actinomycetes</taxon>
        <taxon>Streptosporangiales</taxon>
        <taxon>Allonocardiopsis</taxon>
    </lineage>
</organism>
<dbReference type="PIRSF" id="PIRSF017393">
    <property type="entry name" value="MTase_SAV2177"/>
    <property type="match status" value="1"/>
</dbReference>
<keyword evidence="1" id="KW-0489">Methyltransferase</keyword>
<gene>
    <name evidence="1" type="ORF">CLV72_103284</name>
</gene>
<protein>
    <submittedName>
        <fullName evidence="1">S-adenosyl methyltransferase</fullName>
    </submittedName>
</protein>
<dbReference type="EMBL" id="PVZC01000003">
    <property type="protein sequence ID" value="PRX99679.1"/>
    <property type="molecule type" value="Genomic_DNA"/>
</dbReference>
<evidence type="ECO:0000313" key="2">
    <source>
        <dbReference type="Proteomes" id="UP000237846"/>
    </source>
</evidence>
<dbReference type="AlphaFoldDB" id="A0A2T0Q773"/>
<dbReference type="GO" id="GO:0008168">
    <property type="term" value="F:methyltransferase activity"/>
    <property type="evidence" value="ECO:0007669"/>
    <property type="project" value="UniProtKB-KW"/>
</dbReference>
<dbReference type="Gene3D" id="3.40.50.150">
    <property type="entry name" value="Vaccinia Virus protein VP39"/>
    <property type="match status" value="1"/>
</dbReference>
<dbReference type="OrthoDB" id="3216820at2"/>
<keyword evidence="1" id="KW-0808">Transferase</keyword>
<sequence length="287" mass="31421">MTSPRDLDAIPEPGSFAEDDAWEPVKLDHTVPSIARAYDYLLGGKDNFDVDRQVADFLEKSVFPEIRWLSRANRDFLGRAVDTVARAGVDQFLDLGSGLPTAENTHQIAQRVHPGAAVVYVDNDPSVLAHGRALLADNERTAVLSADLTDVDAVLGDPETRRLIDLGRPVCVMIVSLLHCIPDDKDPFGVMRRYLDRVPSGSHLVFSHIVSDDPARAAEVTEKVLGFGGEWGRVRSPEEAERIADGLELIEPGVVEASTWRTALDPRRRPADPSIGLWEHAGVAVKP</sequence>